<dbReference type="SMART" id="SM00028">
    <property type="entry name" value="TPR"/>
    <property type="match status" value="5"/>
</dbReference>
<keyword evidence="1" id="KW-0802">TPR repeat</keyword>
<evidence type="ECO:0000313" key="2">
    <source>
        <dbReference type="EMBL" id="NUB01927.1"/>
    </source>
</evidence>
<dbReference type="PROSITE" id="PS50005">
    <property type="entry name" value="TPR"/>
    <property type="match status" value="2"/>
</dbReference>
<dbReference type="Gene3D" id="1.25.40.10">
    <property type="entry name" value="Tetratricopeptide repeat domain"/>
    <property type="match status" value="1"/>
</dbReference>
<dbReference type="InterPro" id="IPR019734">
    <property type="entry name" value="TPR_rpt"/>
</dbReference>
<accession>A0ABX2KMV1</accession>
<feature type="repeat" description="TPR" evidence="1">
    <location>
        <begin position="60"/>
        <end position="93"/>
    </location>
</feature>
<keyword evidence="3" id="KW-1185">Reference proteome</keyword>
<gene>
    <name evidence="2" type="ORF">GBZ48_22000</name>
</gene>
<evidence type="ECO:0000256" key="1">
    <source>
        <dbReference type="PROSITE-ProRule" id="PRU00339"/>
    </source>
</evidence>
<feature type="repeat" description="TPR" evidence="1">
    <location>
        <begin position="128"/>
        <end position="161"/>
    </location>
</feature>
<dbReference type="SUPFAM" id="SSF53756">
    <property type="entry name" value="UDP-Glycosyltransferase/glycogen phosphorylase"/>
    <property type="match status" value="1"/>
</dbReference>
<dbReference type="PANTHER" id="PTHR44809:SF1">
    <property type="entry name" value="PROTEIN O-MANNOSYL-TRANSFERASE TMTC1"/>
    <property type="match status" value="1"/>
</dbReference>
<dbReference type="EMBL" id="WHOS01000032">
    <property type="protein sequence ID" value="NUB01927.1"/>
    <property type="molecule type" value="Genomic_DNA"/>
</dbReference>
<organism evidence="2 3">
    <name type="scientific">Azospirillum melinis</name>
    <dbReference type="NCBI Taxonomy" id="328839"/>
    <lineage>
        <taxon>Bacteria</taxon>
        <taxon>Pseudomonadati</taxon>
        <taxon>Pseudomonadota</taxon>
        <taxon>Alphaproteobacteria</taxon>
        <taxon>Rhodospirillales</taxon>
        <taxon>Azospirillaceae</taxon>
        <taxon>Azospirillum</taxon>
    </lineage>
</organism>
<proteinExistence type="predicted"/>
<name>A0ABX2KMV1_9PROT</name>
<evidence type="ECO:0000313" key="3">
    <source>
        <dbReference type="Proteomes" id="UP000605086"/>
    </source>
</evidence>
<reference evidence="2 3" key="1">
    <citation type="submission" date="2019-10" db="EMBL/GenBank/DDBJ databases">
        <title>Genome sequence of Azospirillum melinis.</title>
        <authorList>
            <person name="Ambrosini A."/>
            <person name="Sant'Anna F.H."/>
            <person name="Cassan F.D."/>
            <person name="Souza E.M."/>
            <person name="Passaglia L.M.P."/>
        </authorList>
    </citation>
    <scope>NUCLEOTIDE SEQUENCE [LARGE SCALE GENOMIC DNA]</scope>
    <source>
        <strain evidence="2 3">TMCY0552</strain>
    </source>
</reference>
<dbReference type="Gene3D" id="3.40.50.2000">
    <property type="entry name" value="Glycogen Phosphorylase B"/>
    <property type="match status" value="1"/>
</dbReference>
<dbReference type="SUPFAM" id="SSF48452">
    <property type="entry name" value="TPR-like"/>
    <property type="match status" value="1"/>
</dbReference>
<sequence>MRSSVRGQALGSEALGVAISEFSPAFVEAFNGGAALFRDGRFDEAAATFSRLADEHPDIANLHGNLGLSLRAAGRPDEAMEPLRQALRLRPAYPDVLNALGSILLDRRNLDHALVACRELARLQPDYPGALLTLGNLFMFTGDGERARAVYRLALAVEPDVAVNHNNLGAVSLSLGSPHDAALNYRRALAIAVGKPEYRKNLGTCLLMAGDYANGTVAYEGRLEQPVWRKRNMPGTLWQGQPLEGRTLLVHYEQGLGDSFQYIRYAGVLKRMGARVLYECQPTLKRVLSTAPDLDGLFAFGEPLPPYDYYISLMSLMHRLGTTPDTVPGGVPYLRAEPPLAARWADRLDRLEGGSRPALRVGINWHGNETGKSIPLECFEAMARLPGVRLYSLQKVSGLDHLARLRDRVAVTELGADFDAGPDAFLDTAAVMANLDLIVSCDTSVCHLAGAMGRPTWVVLKWFADWRWMRDRLDSPWYPTMRLFRQARSNDWAEVMGRVTADVAAEAAARVAGGAGR</sequence>
<dbReference type="Proteomes" id="UP000605086">
    <property type="component" value="Unassembled WGS sequence"/>
</dbReference>
<dbReference type="InterPro" id="IPR052943">
    <property type="entry name" value="TMTC_O-mannosyl-trnsfr"/>
</dbReference>
<dbReference type="InterPro" id="IPR011990">
    <property type="entry name" value="TPR-like_helical_dom_sf"/>
</dbReference>
<protein>
    <submittedName>
        <fullName evidence="2">Tetratricopeptide repeat protein</fullName>
    </submittedName>
</protein>
<dbReference type="Pfam" id="PF13432">
    <property type="entry name" value="TPR_16"/>
    <property type="match status" value="2"/>
</dbReference>
<comment type="caution">
    <text evidence="2">The sequence shown here is derived from an EMBL/GenBank/DDBJ whole genome shotgun (WGS) entry which is preliminary data.</text>
</comment>
<dbReference type="PANTHER" id="PTHR44809">
    <property type="match status" value="1"/>
</dbReference>